<dbReference type="InterPro" id="IPR036397">
    <property type="entry name" value="RNaseH_sf"/>
</dbReference>
<evidence type="ECO:0000313" key="3">
    <source>
        <dbReference type="Proteomes" id="UP000499080"/>
    </source>
</evidence>
<dbReference type="InterPro" id="IPR012337">
    <property type="entry name" value="RNaseH-like_sf"/>
</dbReference>
<protein>
    <recommendedName>
        <fullName evidence="1">RNase H type-1 domain-containing protein</fullName>
    </recommendedName>
</protein>
<dbReference type="GO" id="GO:0004523">
    <property type="term" value="F:RNA-DNA hybrid ribonuclease activity"/>
    <property type="evidence" value="ECO:0007669"/>
    <property type="project" value="InterPro"/>
</dbReference>
<dbReference type="InterPro" id="IPR002156">
    <property type="entry name" value="RNaseH_domain"/>
</dbReference>
<feature type="domain" description="RNase H type-1" evidence="1">
    <location>
        <begin position="22"/>
        <end position="99"/>
    </location>
</feature>
<dbReference type="SUPFAM" id="SSF53098">
    <property type="entry name" value="Ribonuclease H-like"/>
    <property type="match status" value="1"/>
</dbReference>
<sequence>MGNRVGSAYVHYANKQEIRNSHYRLADHNTVFMAEMFAIHKAIDNILDHKLYDVKIESDSRSALMTLESLGDQRQMIWNIKNKLKGRENIKLMWVRPDIVKWEMSEQICLPRMLPIGRR</sequence>
<dbReference type="Gene3D" id="3.30.420.10">
    <property type="entry name" value="Ribonuclease H-like superfamily/Ribonuclease H"/>
    <property type="match status" value="1"/>
</dbReference>
<evidence type="ECO:0000259" key="1">
    <source>
        <dbReference type="Pfam" id="PF13456"/>
    </source>
</evidence>
<dbReference type="Proteomes" id="UP000499080">
    <property type="component" value="Unassembled WGS sequence"/>
</dbReference>
<keyword evidence="3" id="KW-1185">Reference proteome</keyword>
<dbReference type="EMBL" id="BGPR01003314">
    <property type="protein sequence ID" value="GBM86448.1"/>
    <property type="molecule type" value="Genomic_DNA"/>
</dbReference>
<name>A0A4Y2JAS7_ARAVE</name>
<evidence type="ECO:0000313" key="2">
    <source>
        <dbReference type="EMBL" id="GBM86448.1"/>
    </source>
</evidence>
<accession>A0A4Y2JAS7</accession>
<dbReference type="Pfam" id="PF13456">
    <property type="entry name" value="RVT_3"/>
    <property type="match status" value="1"/>
</dbReference>
<dbReference type="AlphaFoldDB" id="A0A4Y2JAS7"/>
<dbReference type="OrthoDB" id="411823at2759"/>
<dbReference type="GO" id="GO:0003676">
    <property type="term" value="F:nucleic acid binding"/>
    <property type="evidence" value="ECO:0007669"/>
    <property type="project" value="InterPro"/>
</dbReference>
<organism evidence="2 3">
    <name type="scientific">Araneus ventricosus</name>
    <name type="common">Orbweaver spider</name>
    <name type="synonym">Epeira ventricosa</name>
    <dbReference type="NCBI Taxonomy" id="182803"/>
    <lineage>
        <taxon>Eukaryota</taxon>
        <taxon>Metazoa</taxon>
        <taxon>Ecdysozoa</taxon>
        <taxon>Arthropoda</taxon>
        <taxon>Chelicerata</taxon>
        <taxon>Arachnida</taxon>
        <taxon>Araneae</taxon>
        <taxon>Araneomorphae</taxon>
        <taxon>Entelegynae</taxon>
        <taxon>Araneoidea</taxon>
        <taxon>Araneidae</taxon>
        <taxon>Araneus</taxon>
    </lineage>
</organism>
<comment type="caution">
    <text evidence="2">The sequence shown here is derived from an EMBL/GenBank/DDBJ whole genome shotgun (WGS) entry which is preliminary data.</text>
</comment>
<reference evidence="2 3" key="1">
    <citation type="journal article" date="2019" name="Sci. Rep.">
        <title>Orb-weaving spider Araneus ventricosus genome elucidates the spidroin gene catalogue.</title>
        <authorList>
            <person name="Kono N."/>
            <person name="Nakamura H."/>
            <person name="Ohtoshi R."/>
            <person name="Moran D.A.P."/>
            <person name="Shinohara A."/>
            <person name="Yoshida Y."/>
            <person name="Fujiwara M."/>
            <person name="Mori M."/>
            <person name="Tomita M."/>
            <person name="Arakawa K."/>
        </authorList>
    </citation>
    <scope>NUCLEOTIDE SEQUENCE [LARGE SCALE GENOMIC DNA]</scope>
</reference>
<gene>
    <name evidence="2" type="ORF">AVEN_108457_1</name>
</gene>
<proteinExistence type="predicted"/>